<name>A0A7D5JGL4_9CAUD</name>
<organism evidence="1 2">
    <name type="scientific">Escherichia phage vB_EcoD_SU57</name>
    <dbReference type="NCBI Taxonomy" id="2743969"/>
    <lineage>
        <taxon>Viruses</taxon>
        <taxon>Duplodnaviria</taxon>
        <taxon>Heunggongvirae</taxon>
        <taxon>Uroviricota</taxon>
        <taxon>Caudoviricetes</taxon>
        <taxon>Drexlerviridae</taxon>
        <taxon>Braunvirinae</taxon>
        <taxon>Veterinaerplatzvirus</taxon>
        <taxon>Veterinaerplatzvirus SU57</taxon>
    </lineage>
</organism>
<keyword evidence="2" id="KW-1185">Reference proteome</keyword>
<accession>A0A7D5JGL4</accession>
<evidence type="ECO:0000313" key="1">
    <source>
        <dbReference type="EMBL" id="QLF85038.1"/>
    </source>
</evidence>
<dbReference type="Proteomes" id="UP000510878">
    <property type="component" value="Segment"/>
</dbReference>
<proteinExistence type="predicted"/>
<gene>
    <name evidence="1" type="primary">SU57_00013</name>
</gene>
<dbReference type="EMBL" id="MT511058">
    <property type="protein sequence ID" value="QLF85038.1"/>
    <property type="molecule type" value="Genomic_DNA"/>
</dbReference>
<reference evidence="1 2" key="1">
    <citation type="submission" date="2020-05" db="EMBL/GenBank/DDBJ databases">
        <title>Infection kinetics and phylogenetic analysis of vB_EcoD_SU57, a virulent T1-like Drexlerviridae coliphage.</title>
        <authorList>
            <person name="Koonjan S."/>
            <person name="Seijsing F."/>
            <person name="Cooper C.J."/>
            <person name="Nilsson A.S."/>
        </authorList>
    </citation>
    <scope>NUCLEOTIDE SEQUENCE [LARGE SCALE GENOMIC DNA]</scope>
</reference>
<sequence>MIKVIYVGDSDYVALIQRGDVFFAELSKDGNCYIVKNKNGEDIYLSKDEVIIY</sequence>
<protein>
    <submittedName>
        <fullName evidence="1">Uncharacterized protein</fullName>
    </submittedName>
</protein>
<evidence type="ECO:0000313" key="2">
    <source>
        <dbReference type="Proteomes" id="UP000510878"/>
    </source>
</evidence>